<dbReference type="InterPro" id="IPR005149">
    <property type="entry name" value="Tscrpt_reg_PadR_N"/>
</dbReference>
<accession>Q2J635</accession>
<dbReference type="InterPro" id="IPR018309">
    <property type="entry name" value="Tscrpt_reg_PadR_C"/>
</dbReference>
<dbReference type="Pfam" id="PF03551">
    <property type="entry name" value="PadR"/>
    <property type="match status" value="1"/>
</dbReference>
<protein>
    <submittedName>
        <fullName evidence="3">Transcriptional regulator, PadR family</fullName>
    </submittedName>
</protein>
<organism evidence="3 4">
    <name type="scientific">Frankia casuarinae (strain DSM 45818 / CECT 9043 / HFP020203 / CcI3)</name>
    <dbReference type="NCBI Taxonomy" id="106370"/>
    <lineage>
        <taxon>Bacteria</taxon>
        <taxon>Bacillati</taxon>
        <taxon>Actinomycetota</taxon>
        <taxon>Actinomycetes</taxon>
        <taxon>Frankiales</taxon>
        <taxon>Frankiaceae</taxon>
        <taxon>Frankia</taxon>
    </lineage>
</organism>
<name>Q2J635_FRACC</name>
<accession>A0A1X1PUX5</accession>
<keyword evidence="4" id="KW-1185">Reference proteome</keyword>
<dbReference type="InterPro" id="IPR036390">
    <property type="entry name" value="WH_DNA-bd_sf"/>
</dbReference>
<proteinExistence type="predicted"/>
<dbReference type="AlphaFoldDB" id="Q2J635"/>
<dbReference type="InterPro" id="IPR036388">
    <property type="entry name" value="WH-like_DNA-bd_sf"/>
</dbReference>
<evidence type="ECO:0000313" key="4">
    <source>
        <dbReference type="Proteomes" id="UP000001937"/>
    </source>
</evidence>
<evidence type="ECO:0000259" key="1">
    <source>
        <dbReference type="Pfam" id="PF03551"/>
    </source>
</evidence>
<dbReference type="OrthoDB" id="3186544at2"/>
<dbReference type="eggNOG" id="COG1695">
    <property type="taxonomic scope" value="Bacteria"/>
</dbReference>
<dbReference type="HOGENOM" id="CLU_089258_5_0_11"/>
<reference evidence="3 4" key="1">
    <citation type="journal article" date="2007" name="Genome Res.">
        <title>Genome characteristics of facultatively symbiotic Frankia sp. strains reflect host range and host plant biogeography.</title>
        <authorList>
            <person name="Normand P."/>
            <person name="Lapierre P."/>
            <person name="Tisa L.S."/>
            <person name="Gogarten J.P."/>
            <person name="Alloisio N."/>
            <person name="Bagnarol E."/>
            <person name="Bassi C.A."/>
            <person name="Berry A.M."/>
            <person name="Bickhart D.M."/>
            <person name="Choisne N."/>
            <person name="Couloux A."/>
            <person name="Cournoyer B."/>
            <person name="Cruveiller S."/>
            <person name="Daubin V."/>
            <person name="Demange N."/>
            <person name="Francino M.P."/>
            <person name="Goltsman E."/>
            <person name="Huang Y."/>
            <person name="Kopp O.R."/>
            <person name="Labarre L."/>
            <person name="Lapidus A."/>
            <person name="Lavire C."/>
            <person name="Marechal J."/>
            <person name="Martinez M."/>
            <person name="Mastronunzio J.E."/>
            <person name="Mullin B.C."/>
            <person name="Niemann J."/>
            <person name="Pujic P."/>
            <person name="Rawnsley T."/>
            <person name="Rouy Z."/>
            <person name="Schenowitz C."/>
            <person name="Sellstedt A."/>
            <person name="Tavares F."/>
            <person name="Tomkins J.P."/>
            <person name="Vallenet D."/>
            <person name="Valverde C."/>
            <person name="Wall L.G."/>
            <person name="Wang Y."/>
            <person name="Medigue C."/>
            <person name="Benson D.R."/>
        </authorList>
    </citation>
    <scope>NUCLEOTIDE SEQUENCE [LARGE SCALE GENOMIC DNA]</scope>
    <source>
        <strain evidence="4">DSM 45818 / CECT 9043 / CcI3</strain>
    </source>
</reference>
<dbReference type="RefSeq" id="WP_011438281.1">
    <property type="nucleotide sequence ID" value="NC_007777.1"/>
</dbReference>
<gene>
    <name evidence="3" type="ordered locus">Francci3_3907</name>
</gene>
<dbReference type="EMBL" id="CP000249">
    <property type="protein sequence ID" value="ABD13257.1"/>
    <property type="molecule type" value="Genomic_DNA"/>
</dbReference>
<dbReference type="Gene3D" id="1.10.10.10">
    <property type="entry name" value="Winged helix-like DNA-binding domain superfamily/Winged helix DNA-binding domain"/>
    <property type="match status" value="1"/>
</dbReference>
<feature type="domain" description="Transcription regulator PadR C-terminal" evidence="2">
    <location>
        <begin position="98"/>
        <end position="172"/>
    </location>
</feature>
<dbReference type="SUPFAM" id="SSF46785">
    <property type="entry name" value="Winged helix' DNA-binding domain"/>
    <property type="match status" value="1"/>
</dbReference>
<dbReference type="Pfam" id="PF10400">
    <property type="entry name" value="Vir_act_alpha_C"/>
    <property type="match status" value="1"/>
</dbReference>
<evidence type="ECO:0000313" key="3">
    <source>
        <dbReference type="EMBL" id="ABD13257.1"/>
    </source>
</evidence>
<dbReference type="KEGG" id="fra:Francci3_3907"/>
<feature type="domain" description="Transcription regulator PadR N-terminal" evidence="1">
    <location>
        <begin position="18"/>
        <end position="85"/>
    </location>
</feature>
<dbReference type="STRING" id="106370.Francci3_3907"/>
<evidence type="ECO:0000259" key="2">
    <source>
        <dbReference type="Pfam" id="PF10400"/>
    </source>
</evidence>
<dbReference type="Proteomes" id="UP000001937">
    <property type="component" value="Chromosome"/>
</dbReference>
<sequence length="207" mass="22022">MAGIALTPVSYLVLGEVARRGSATPYELKVAVAGSIGNFWSFPHAQLYKEPPRLAAAGLLSEEREESGRRRRIFRLTDAGRSRLAAWLTVPEAGRTELRDPGLLKLAFADLGRPGDVSRLARAQAAAHRAHLEVYRSLIALPAGALAWSLRRTLDLGLGYEELAVEFWERLAAEPGGVARRSAGGAVPAPGPQVVPDDVVAEGGGIG</sequence>